<organism evidence="4 5">
    <name type="scientific">Desulfobaculum bizertense DSM 18034</name>
    <dbReference type="NCBI Taxonomy" id="1121442"/>
    <lineage>
        <taxon>Bacteria</taxon>
        <taxon>Pseudomonadati</taxon>
        <taxon>Thermodesulfobacteriota</taxon>
        <taxon>Desulfovibrionia</taxon>
        <taxon>Desulfovibrionales</taxon>
        <taxon>Desulfovibrionaceae</taxon>
        <taxon>Desulfobaculum</taxon>
    </lineage>
</organism>
<sequence>MKISRVMFSGRSFYAQHRDGAFVCLDRRLGLKEAIPEDQVTQLPLAVPSKLIHFGPPAPSATSPHISLLPPSAINSGHETVHIPDCATVSFVEPMLAVFFGRQCHCISPADMPPYIFGFSCSMSFSAQIQGLTENETLAAHAFDGFAPIGPHIETDIEAPEELVAALQKNEENAVSCSFSQLAYSPYEALSMISSIMTINPGDLIVLGDPKWKQRVLENDIITLHIPEIGTLENSVRCDKALAHATVTAVAPDLQ</sequence>
<comment type="similarity">
    <text evidence="1">Belongs to the FAH family.</text>
</comment>
<evidence type="ECO:0000256" key="2">
    <source>
        <dbReference type="ARBA" id="ARBA00022723"/>
    </source>
</evidence>
<keyword evidence="2" id="KW-0479">Metal-binding</keyword>
<dbReference type="EMBL" id="FUYA01000003">
    <property type="protein sequence ID" value="SKA69161.1"/>
    <property type="molecule type" value="Genomic_DNA"/>
</dbReference>
<gene>
    <name evidence="4" type="ORF">SAMN02745702_01050</name>
</gene>
<dbReference type="GO" id="GO:0046872">
    <property type="term" value="F:metal ion binding"/>
    <property type="evidence" value="ECO:0007669"/>
    <property type="project" value="UniProtKB-KW"/>
</dbReference>
<reference evidence="4 5" key="1">
    <citation type="submission" date="2017-02" db="EMBL/GenBank/DDBJ databases">
        <authorList>
            <person name="Peterson S.W."/>
        </authorList>
    </citation>
    <scope>NUCLEOTIDE SEQUENCE [LARGE SCALE GENOMIC DNA]</scope>
    <source>
        <strain evidence="4 5">DSM 18034</strain>
    </source>
</reference>
<proteinExistence type="inferred from homology"/>
<dbReference type="RefSeq" id="WP_159445921.1">
    <property type="nucleotide sequence ID" value="NZ_FUYA01000003.1"/>
</dbReference>
<dbReference type="Gene3D" id="3.90.850.10">
    <property type="entry name" value="Fumarylacetoacetase-like, C-terminal domain"/>
    <property type="match status" value="1"/>
</dbReference>
<evidence type="ECO:0000313" key="5">
    <source>
        <dbReference type="Proteomes" id="UP000189733"/>
    </source>
</evidence>
<dbReference type="AlphaFoldDB" id="A0A1T4VXE2"/>
<evidence type="ECO:0000256" key="1">
    <source>
        <dbReference type="ARBA" id="ARBA00010211"/>
    </source>
</evidence>
<dbReference type="Pfam" id="PF01557">
    <property type="entry name" value="FAA_hydrolase"/>
    <property type="match status" value="1"/>
</dbReference>
<evidence type="ECO:0000259" key="3">
    <source>
        <dbReference type="Pfam" id="PF01557"/>
    </source>
</evidence>
<dbReference type="PANTHER" id="PTHR42796">
    <property type="entry name" value="FUMARYLACETOACETATE HYDROLASE DOMAIN-CONTAINING PROTEIN 2A-RELATED"/>
    <property type="match status" value="1"/>
</dbReference>
<dbReference type="PANTHER" id="PTHR42796:SF4">
    <property type="entry name" value="FUMARYLACETOACETATE HYDROLASE DOMAIN-CONTAINING PROTEIN 2A"/>
    <property type="match status" value="1"/>
</dbReference>
<dbReference type="Proteomes" id="UP000189733">
    <property type="component" value="Unassembled WGS sequence"/>
</dbReference>
<dbReference type="InterPro" id="IPR051121">
    <property type="entry name" value="FAH"/>
</dbReference>
<keyword evidence="5" id="KW-1185">Reference proteome</keyword>
<protein>
    <submittedName>
        <fullName evidence="4">2-keto-4-pentenoate hydratase/2-oxohepta-3-ene-1,7-dioic acid hydratase (Catechol pathway)</fullName>
    </submittedName>
</protein>
<evidence type="ECO:0000313" key="4">
    <source>
        <dbReference type="EMBL" id="SKA69161.1"/>
    </source>
</evidence>
<dbReference type="SUPFAM" id="SSF56529">
    <property type="entry name" value="FAH"/>
    <property type="match status" value="1"/>
</dbReference>
<feature type="domain" description="Fumarylacetoacetase-like C-terminal" evidence="3">
    <location>
        <begin position="62"/>
        <end position="237"/>
    </location>
</feature>
<dbReference type="InterPro" id="IPR036663">
    <property type="entry name" value="Fumarylacetoacetase_C_sf"/>
</dbReference>
<dbReference type="GO" id="GO:0003824">
    <property type="term" value="F:catalytic activity"/>
    <property type="evidence" value="ECO:0007669"/>
    <property type="project" value="InterPro"/>
</dbReference>
<dbReference type="GO" id="GO:0044281">
    <property type="term" value="P:small molecule metabolic process"/>
    <property type="evidence" value="ECO:0007669"/>
    <property type="project" value="UniProtKB-ARBA"/>
</dbReference>
<dbReference type="OrthoDB" id="5197601at2"/>
<dbReference type="InterPro" id="IPR011234">
    <property type="entry name" value="Fumarylacetoacetase-like_C"/>
</dbReference>
<dbReference type="STRING" id="1121442.SAMN02745702_01050"/>
<name>A0A1T4VXE2_9BACT</name>
<accession>A0A1T4VXE2</accession>